<evidence type="ECO:0000256" key="1">
    <source>
        <dbReference type="SAM" id="MobiDB-lite"/>
    </source>
</evidence>
<evidence type="ECO:0000313" key="3">
    <source>
        <dbReference type="Proteomes" id="UP001218188"/>
    </source>
</evidence>
<feature type="region of interest" description="Disordered" evidence="1">
    <location>
        <begin position="1"/>
        <end position="42"/>
    </location>
</feature>
<protein>
    <submittedName>
        <fullName evidence="2">Uncharacterized protein</fullName>
    </submittedName>
</protein>
<dbReference type="EMBL" id="JARJCM010000545">
    <property type="protein sequence ID" value="KAJ7016274.1"/>
    <property type="molecule type" value="Genomic_DNA"/>
</dbReference>
<dbReference type="AlphaFoldDB" id="A0AAD6RW85"/>
<sequence length="226" mass="25812">MTGATGNTPGEVRPLTRTERRLKRTRHRTAQRRYREKNKEALREKARTQMQLHRARIQKSPELKAEAKELRHDTDARYRERFGEDAFNDIYLPQFAIHGNQTHKLRFVKETEKAAAARLATTAPRDGKLHTIKTQIVRNCIENPPSRWNWTDPIHPNHRNHPQPPELPPNGGAAKTSSQEAQSLSGSEPGEPQLPNTWDSMGGASSVSAGDLERNQRRPLKGRFKK</sequence>
<organism evidence="2 3">
    <name type="scientific">Mycena alexandri</name>
    <dbReference type="NCBI Taxonomy" id="1745969"/>
    <lineage>
        <taxon>Eukaryota</taxon>
        <taxon>Fungi</taxon>
        <taxon>Dikarya</taxon>
        <taxon>Basidiomycota</taxon>
        <taxon>Agaricomycotina</taxon>
        <taxon>Agaricomycetes</taxon>
        <taxon>Agaricomycetidae</taxon>
        <taxon>Agaricales</taxon>
        <taxon>Marasmiineae</taxon>
        <taxon>Mycenaceae</taxon>
        <taxon>Mycena</taxon>
    </lineage>
</organism>
<feature type="compositionally biased region" description="Basic residues" evidence="1">
    <location>
        <begin position="217"/>
        <end position="226"/>
    </location>
</feature>
<feature type="compositionally biased region" description="Polar residues" evidence="1">
    <location>
        <begin position="175"/>
        <end position="186"/>
    </location>
</feature>
<dbReference type="Proteomes" id="UP001218188">
    <property type="component" value="Unassembled WGS sequence"/>
</dbReference>
<evidence type="ECO:0000313" key="2">
    <source>
        <dbReference type="EMBL" id="KAJ7016274.1"/>
    </source>
</evidence>
<feature type="compositionally biased region" description="Polar residues" evidence="1">
    <location>
        <begin position="194"/>
        <end position="208"/>
    </location>
</feature>
<reference evidence="2" key="1">
    <citation type="submission" date="2023-03" db="EMBL/GenBank/DDBJ databases">
        <title>Massive genome expansion in bonnet fungi (Mycena s.s.) driven by repeated elements and novel gene families across ecological guilds.</title>
        <authorList>
            <consortium name="Lawrence Berkeley National Laboratory"/>
            <person name="Harder C.B."/>
            <person name="Miyauchi S."/>
            <person name="Viragh M."/>
            <person name="Kuo A."/>
            <person name="Thoen E."/>
            <person name="Andreopoulos B."/>
            <person name="Lu D."/>
            <person name="Skrede I."/>
            <person name="Drula E."/>
            <person name="Henrissat B."/>
            <person name="Morin E."/>
            <person name="Kohler A."/>
            <person name="Barry K."/>
            <person name="LaButti K."/>
            <person name="Morin E."/>
            <person name="Salamov A."/>
            <person name="Lipzen A."/>
            <person name="Mereny Z."/>
            <person name="Hegedus B."/>
            <person name="Baldrian P."/>
            <person name="Stursova M."/>
            <person name="Weitz H."/>
            <person name="Taylor A."/>
            <person name="Grigoriev I.V."/>
            <person name="Nagy L.G."/>
            <person name="Martin F."/>
            <person name="Kauserud H."/>
        </authorList>
    </citation>
    <scope>NUCLEOTIDE SEQUENCE</scope>
    <source>
        <strain evidence="2">CBHHK200</strain>
    </source>
</reference>
<keyword evidence="3" id="KW-1185">Reference proteome</keyword>
<feature type="region of interest" description="Disordered" evidence="1">
    <location>
        <begin position="143"/>
        <end position="226"/>
    </location>
</feature>
<feature type="compositionally biased region" description="Basic residues" evidence="1">
    <location>
        <begin position="20"/>
        <end position="36"/>
    </location>
</feature>
<accession>A0AAD6RW85</accession>
<comment type="caution">
    <text evidence="2">The sequence shown here is derived from an EMBL/GenBank/DDBJ whole genome shotgun (WGS) entry which is preliminary data.</text>
</comment>
<proteinExistence type="predicted"/>
<gene>
    <name evidence="2" type="ORF">C8F04DRAFT_1202734</name>
</gene>
<name>A0AAD6RW85_9AGAR</name>